<dbReference type="AlphaFoldDB" id="A0A9P7C4U5"/>
<dbReference type="Pfam" id="PF13358">
    <property type="entry name" value="DDE_3"/>
    <property type="match status" value="1"/>
</dbReference>
<name>A0A9P7C4U5_RHIOR</name>
<feature type="domain" description="Tc1-like transposase DDE" evidence="2">
    <location>
        <begin position="463"/>
        <end position="570"/>
    </location>
</feature>
<comment type="caution">
    <text evidence="3">The sequence shown here is derived from an EMBL/GenBank/DDBJ whole genome shotgun (WGS) entry which is preliminary data.</text>
</comment>
<dbReference type="Proteomes" id="UP000717996">
    <property type="component" value="Unassembled WGS sequence"/>
</dbReference>
<protein>
    <recommendedName>
        <fullName evidence="2">Tc1-like transposase DDE domain-containing protein</fullName>
    </recommendedName>
</protein>
<proteinExistence type="predicted"/>
<accession>A0A9P7C4U5</accession>
<sequence length="715" mass="82512">MTSSEDEELLTFQLHPNYFAGQDLSSKQILKNQSTIDLVAKSLLDTPNGTYTDAATEWKNGTRCDVLYVPRLAIQKFLPPTLIEIQRTVNEPFMRRLIQYSLNVTSTYDSLPMVLIFCVDKVTPQALQDQFKSSADKPYLSSFPCVVWATKCYLVSKQMPFDVDTPLDPLYAISLFLTQQQPSLFRHSHPEDATIQLLYKITMDASIEDNNYKSNFIDTINVICSTNENILERAKNAIIGNIYDENGNEAMDVVDEKPNPFAIKQLVNLDSYLEQKINTLPDQEQSEESENITMKLSSGSSKKYMEYTFASRELFFHYKIQLVMSVAAAARKVVVKESTARLEIKKSRVHEFIRDECKLSMKQTTCWSEARTSKENVQKRYEWVVKWNNTDMNFSRNCIFIDEADFDINMKSNRAWAPRGQMAVTTTSTTKAPSHTITSALSSVGVVNLSIRVPKQSPKVRKVQGGRKRKNPEAFNEEAPKDTTADHYMRLIQETLNVLDKYDQMRGFYFIMDDAPNHKQIEDTLNERNRDYKYVFLPPYSPELNPIEQFWALVKRKVRREKLQDTETLQDRIVDAANEVPMEHLRNIIQHSKNQKSSFWQWNDCKDVPDSKKANRIIDRGLKYNLRVKRKFAVVDTDSDSSLELPHRVSLSSNIAELSNANEKEVTFIKEYTANIVGRMNWNKCLTEGQSKGLFKRYSTGSSLRANFDRKHNHK</sequence>
<dbReference type="PANTHER" id="PTHR46564">
    <property type="entry name" value="TRANSPOSASE"/>
    <property type="match status" value="1"/>
</dbReference>
<feature type="region of interest" description="Disordered" evidence="1">
    <location>
        <begin position="457"/>
        <end position="481"/>
    </location>
</feature>
<dbReference type="EMBL" id="JAANIT010002662">
    <property type="protein sequence ID" value="KAG1535803.1"/>
    <property type="molecule type" value="Genomic_DNA"/>
</dbReference>
<evidence type="ECO:0000313" key="3">
    <source>
        <dbReference type="EMBL" id="KAG1535803.1"/>
    </source>
</evidence>
<gene>
    <name evidence="3" type="ORF">G6F51_011333</name>
</gene>
<reference evidence="3" key="1">
    <citation type="journal article" date="2020" name="Microb. Genom.">
        <title>Genetic diversity of clinical and environmental Mucorales isolates obtained from an investigation of mucormycosis cases among solid organ transplant recipients.</title>
        <authorList>
            <person name="Nguyen M.H."/>
            <person name="Kaul D."/>
            <person name="Muto C."/>
            <person name="Cheng S.J."/>
            <person name="Richter R.A."/>
            <person name="Bruno V.M."/>
            <person name="Liu G."/>
            <person name="Beyhan S."/>
            <person name="Sundermann A.J."/>
            <person name="Mounaud S."/>
            <person name="Pasculle A.W."/>
            <person name="Nierman W.C."/>
            <person name="Driscoll E."/>
            <person name="Cumbie R."/>
            <person name="Clancy C.J."/>
            <person name="Dupont C.L."/>
        </authorList>
    </citation>
    <scope>NUCLEOTIDE SEQUENCE</scope>
    <source>
        <strain evidence="3">GL16</strain>
    </source>
</reference>
<evidence type="ECO:0000259" key="2">
    <source>
        <dbReference type="Pfam" id="PF13358"/>
    </source>
</evidence>
<evidence type="ECO:0000313" key="4">
    <source>
        <dbReference type="Proteomes" id="UP000717996"/>
    </source>
</evidence>
<feature type="compositionally biased region" description="Basic residues" evidence="1">
    <location>
        <begin position="458"/>
        <end position="470"/>
    </location>
</feature>
<organism evidence="3 4">
    <name type="scientific">Rhizopus oryzae</name>
    <name type="common">Mucormycosis agent</name>
    <name type="synonym">Rhizopus arrhizus var. delemar</name>
    <dbReference type="NCBI Taxonomy" id="64495"/>
    <lineage>
        <taxon>Eukaryota</taxon>
        <taxon>Fungi</taxon>
        <taxon>Fungi incertae sedis</taxon>
        <taxon>Mucoromycota</taxon>
        <taxon>Mucoromycotina</taxon>
        <taxon>Mucoromycetes</taxon>
        <taxon>Mucorales</taxon>
        <taxon>Mucorineae</taxon>
        <taxon>Rhizopodaceae</taxon>
        <taxon>Rhizopus</taxon>
    </lineage>
</organism>
<dbReference type="Gene3D" id="3.30.420.10">
    <property type="entry name" value="Ribonuclease H-like superfamily/Ribonuclease H"/>
    <property type="match status" value="1"/>
</dbReference>
<evidence type="ECO:0000256" key="1">
    <source>
        <dbReference type="SAM" id="MobiDB-lite"/>
    </source>
</evidence>
<dbReference type="OrthoDB" id="2233065at2759"/>
<dbReference type="GO" id="GO:0003676">
    <property type="term" value="F:nucleic acid binding"/>
    <property type="evidence" value="ECO:0007669"/>
    <property type="project" value="InterPro"/>
</dbReference>
<dbReference type="InterPro" id="IPR038717">
    <property type="entry name" value="Tc1-like_DDE_dom"/>
</dbReference>
<dbReference type="InterPro" id="IPR036397">
    <property type="entry name" value="RNaseH_sf"/>
</dbReference>
<dbReference type="PANTHER" id="PTHR46564:SF1">
    <property type="entry name" value="TRANSPOSASE"/>
    <property type="match status" value="1"/>
</dbReference>